<feature type="region of interest" description="Disordered" evidence="5">
    <location>
        <begin position="167"/>
        <end position="186"/>
    </location>
</feature>
<evidence type="ECO:0000256" key="6">
    <source>
        <dbReference type="SAM" id="Phobius"/>
    </source>
</evidence>
<protein>
    <recommendedName>
        <fullName evidence="2">histidine kinase</fullName>
        <ecNumber evidence="2">2.7.13.3</ecNumber>
    </recommendedName>
</protein>
<dbReference type="Gene3D" id="1.10.287.130">
    <property type="match status" value="1"/>
</dbReference>
<evidence type="ECO:0000256" key="2">
    <source>
        <dbReference type="ARBA" id="ARBA00012438"/>
    </source>
</evidence>
<dbReference type="GO" id="GO:0000155">
    <property type="term" value="F:phosphorelay sensor kinase activity"/>
    <property type="evidence" value="ECO:0007669"/>
    <property type="project" value="InterPro"/>
</dbReference>
<dbReference type="InterPro" id="IPR011006">
    <property type="entry name" value="CheY-like_superfamily"/>
</dbReference>
<dbReference type="SUPFAM" id="SSF47384">
    <property type="entry name" value="Homodimeric domain of signal transducing histidine kinase"/>
    <property type="match status" value="1"/>
</dbReference>
<dbReference type="PANTHER" id="PTHR43719:SF75">
    <property type="entry name" value="HISTIDINE KINASE CKI1"/>
    <property type="match status" value="1"/>
</dbReference>
<dbReference type="PROSITE" id="PS50110">
    <property type="entry name" value="RESPONSE_REGULATORY"/>
    <property type="match status" value="1"/>
</dbReference>
<dbReference type="Pfam" id="PF00512">
    <property type="entry name" value="HisKA"/>
    <property type="match status" value="1"/>
</dbReference>
<feature type="transmembrane region" description="Helical" evidence="6">
    <location>
        <begin position="534"/>
        <end position="558"/>
    </location>
</feature>
<evidence type="ECO:0000259" key="8">
    <source>
        <dbReference type="PROSITE" id="PS50110"/>
    </source>
</evidence>
<gene>
    <name evidence="9" type="ORF">SASPL_109105</name>
</gene>
<accession>A0A8X8YJC6</accession>
<dbReference type="SMART" id="SM00387">
    <property type="entry name" value="HATPase_c"/>
    <property type="match status" value="1"/>
</dbReference>
<dbReference type="PROSITE" id="PS50109">
    <property type="entry name" value="HIS_KIN"/>
    <property type="match status" value="1"/>
</dbReference>
<dbReference type="SMART" id="SM00448">
    <property type="entry name" value="REC"/>
    <property type="match status" value="1"/>
</dbReference>
<dbReference type="Gene3D" id="3.40.50.2300">
    <property type="match status" value="1"/>
</dbReference>
<evidence type="ECO:0000313" key="10">
    <source>
        <dbReference type="Proteomes" id="UP000298416"/>
    </source>
</evidence>
<dbReference type="Pfam" id="PF02518">
    <property type="entry name" value="HATPase_c"/>
    <property type="match status" value="1"/>
</dbReference>
<dbReference type="CDD" id="cd17546">
    <property type="entry name" value="REC_hyHK_CKI1_RcsC-like"/>
    <property type="match status" value="1"/>
</dbReference>
<comment type="caution">
    <text evidence="9">The sequence shown here is derived from an EMBL/GenBank/DDBJ whole genome shotgun (WGS) entry which is preliminary data.</text>
</comment>
<dbReference type="PRINTS" id="PR00344">
    <property type="entry name" value="BCTRLSENSOR"/>
</dbReference>
<keyword evidence="6" id="KW-0812">Transmembrane</keyword>
<dbReference type="InterPro" id="IPR004358">
    <property type="entry name" value="Sig_transdc_His_kin-like_C"/>
</dbReference>
<dbReference type="SMART" id="SM00388">
    <property type="entry name" value="HisKA"/>
    <property type="match status" value="1"/>
</dbReference>
<evidence type="ECO:0000256" key="3">
    <source>
        <dbReference type="ARBA" id="ARBA00022553"/>
    </source>
</evidence>
<keyword evidence="6" id="KW-0472">Membrane</keyword>
<dbReference type="InterPro" id="IPR003661">
    <property type="entry name" value="HisK_dim/P_dom"/>
</dbReference>
<dbReference type="SUPFAM" id="SSF55874">
    <property type="entry name" value="ATPase domain of HSP90 chaperone/DNA topoisomerase II/histidine kinase"/>
    <property type="match status" value="1"/>
</dbReference>
<dbReference type="EMBL" id="PNBA02000003">
    <property type="protein sequence ID" value="KAG6431030.1"/>
    <property type="molecule type" value="Genomic_DNA"/>
</dbReference>
<sequence>MSREFPRGFIKLSPEVSIYSDDDELAGKGELIVRDGVALCRGDGLGAVNGRAAGGGPETLQIQKPSSARWNWLETTLRRQAQPETLQIQKPSSARWNGLETTLRRQAQGRTHVGAWGFHGTPTHFSCECILYSHMIFPVVTVSLLCYLLQSVVVAPTLCYGKKRPQRNTEANRANQPIPKLNANQEIPIEIRDHNRSKYNAKSKEELRSSRDNRASRSTSFTLWFNKVVPIEKEVKLIAHNINQDLISQIHNAAAFFSPNNASAVNIARILSFCLDDNDPQLTNIESKVVPALFQAFSTIPYLSQISYIGLNGLFFAYCKEGDEPFALYSNSTFPARKDAEEKKYTWYLQPANRNTGKIYGVATKFPAPELVKSSWLRGALNSTNGYASVGSGWKDSQNVLLLSTVPLDGNGLISLGFRVKPLVDFLVAQMTFYDGSLYLFTKDWNVTIKGFPSSRVSVILDGDQVLFQVSNPDDGQLQTVGNVSCNEERILSIGGNKYVLNCSPAKIAGVEFVFVLALALDKYSSLVHKNIRLCFALIVVMVGAVVITICIFVSLIVEAARREMSLCGALIKQMESTQQSERKSMNKSLAFASASHDIRASLAGISGLVEVCRTQLIKRDPCTSQVLENLLQMESCTRDLLGILNCILDTSKIEAGKMQLEEQVFDVEQLLEDVVDLYHPVGMKKGVDVILDPCDGSIARSCWARGDRSKLKQILSNLLSNAVKFTTEGHVSVGAWARKPCLENEMLGSTQINCCLFKINRPNNQSNRDPNCMDFTFEVNDTGKGIPREKRKSVFDNYIQVRETAVGQQGTGLGLGIVQSLVRLMGGEIGIMDKEVGERGTCFRFNVLMTARPSTVDFWEPKPPKSRVVLLLKSDQRSNVLQAFMKRLGIKVHAVKQHQQLGPTLKKIKQKMMNLSNHSCNSSSSSRSVPLSSLDGVDQSGMVLMVVDTRVGPLLDIKREIGDFRKDIRCYTRVVWLDSPDFDQDELAPPDLVISKPFHGSRLYETVGLLPEFGGMGTRRGGDSSPAVGSAEEEVGKPLAGKKILVVDDDPVGRKIATFVACSLGAVATCCENGAAALQLVCERLKGGESGRFDCILMDCEMPVMEGSEATARIREAEGSYNVRTTVVALSAGDEMERNGMMEAGVDAYITKPLNTNNLLRAVLPLFTTSRMSESPI</sequence>
<feature type="domain" description="Response regulatory" evidence="8">
    <location>
        <begin position="1044"/>
        <end position="1168"/>
    </location>
</feature>
<comment type="catalytic activity">
    <reaction evidence="1">
        <text>ATP + protein L-histidine = ADP + protein N-phospho-L-histidine.</text>
        <dbReference type="EC" id="2.7.13.3"/>
    </reaction>
</comment>
<dbReference type="InterPro" id="IPR001789">
    <property type="entry name" value="Sig_transdc_resp-reg_receiver"/>
</dbReference>
<dbReference type="Proteomes" id="UP000298416">
    <property type="component" value="Unassembled WGS sequence"/>
</dbReference>
<dbReference type="InterPro" id="IPR050956">
    <property type="entry name" value="2C_system_His_kinase"/>
</dbReference>
<evidence type="ECO:0000256" key="5">
    <source>
        <dbReference type="SAM" id="MobiDB-lite"/>
    </source>
</evidence>
<dbReference type="InterPro" id="IPR003594">
    <property type="entry name" value="HATPase_dom"/>
</dbReference>
<feature type="domain" description="Histidine kinase" evidence="7">
    <location>
        <begin position="594"/>
        <end position="852"/>
    </location>
</feature>
<keyword evidence="10" id="KW-1185">Reference proteome</keyword>
<dbReference type="CDD" id="cd00082">
    <property type="entry name" value="HisKA"/>
    <property type="match status" value="1"/>
</dbReference>
<dbReference type="AlphaFoldDB" id="A0A8X8YJC6"/>
<dbReference type="InterPro" id="IPR036097">
    <property type="entry name" value="HisK_dim/P_sf"/>
</dbReference>
<name>A0A8X8YJC6_SALSN</name>
<reference evidence="9" key="2">
    <citation type="submission" date="2020-08" db="EMBL/GenBank/DDBJ databases">
        <title>Plant Genome Project.</title>
        <authorList>
            <person name="Zhang R.-G."/>
        </authorList>
    </citation>
    <scope>NUCLEOTIDE SEQUENCE</scope>
    <source>
        <strain evidence="9">Huo1</strain>
        <tissue evidence="9">Leaf</tissue>
    </source>
</reference>
<dbReference type="EC" id="2.7.13.3" evidence="2"/>
<keyword evidence="3 4" id="KW-0597">Phosphoprotein</keyword>
<feature type="modified residue" description="4-aspartylphosphate" evidence="4">
    <location>
        <position position="1100"/>
    </location>
</feature>
<dbReference type="InterPro" id="IPR036890">
    <property type="entry name" value="HATPase_C_sf"/>
</dbReference>
<organism evidence="9">
    <name type="scientific">Salvia splendens</name>
    <name type="common">Scarlet sage</name>
    <dbReference type="NCBI Taxonomy" id="180675"/>
    <lineage>
        <taxon>Eukaryota</taxon>
        <taxon>Viridiplantae</taxon>
        <taxon>Streptophyta</taxon>
        <taxon>Embryophyta</taxon>
        <taxon>Tracheophyta</taxon>
        <taxon>Spermatophyta</taxon>
        <taxon>Magnoliopsida</taxon>
        <taxon>eudicotyledons</taxon>
        <taxon>Gunneridae</taxon>
        <taxon>Pentapetalae</taxon>
        <taxon>asterids</taxon>
        <taxon>lamiids</taxon>
        <taxon>Lamiales</taxon>
        <taxon>Lamiaceae</taxon>
        <taxon>Nepetoideae</taxon>
        <taxon>Mentheae</taxon>
        <taxon>Salviinae</taxon>
        <taxon>Salvia</taxon>
        <taxon>Salvia subgen. Calosphace</taxon>
        <taxon>core Calosphace</taxon>
    </lineage>
</organism>
<keyword evidence="6" id="KW-1133">Transmembrane helix</keyword>
<dbReference type="PANTHER" id="PTHR43719">
    <property type="entry name" value="TWO-COMPONENT HISTIDINE KINASE"/>
    <property type="match status" value="1"/>
</dbReference>
<proteinExistence type="predicted"/>
<evidence type="ECO:0000256" key="1">
    <source>
        <dbReference type="ARBA" id="ARBA00000085"/>
    </source>
</evidence>
<dbReference type="InterPro" id="IPR005467">
    <property type="entry name" value="His_kinase_dom"/>
</dbReference>
<evidence type="ECO:0000256" key="4">
    <source>
        <dbReference type="PROSITE-ProRule" id="PRU00169"/>
    </source>
</evidence>
<evidence type="ECO:0000259" key="7">
    <source>
        <dbReference type="PROSITE" id="PS50109"/>
    </source>
</evidence>
<dbReference type="SUPFAM" id="SSF52172">
    <property type="entry name" value="CheY-like"/>
    <property type="match status" value="1"/>
</dbReference>
<evidence type="ECO:0000313" key="9">
    <source>
        <dbReference type="EMBL" id="KAG6431030.1"/>
    </source>
</evidence>
<dbReference type="Gene3D" id="3.30.565.10">
    <property type="entry name" value="Histidine kinase-like ATPase, C-terminal domain"/>
    <property type="match status" value="1"/>
</dbReference>
<dbReference type="Pfam" id="PF00072">
    <property type="entry name" value="Response_reg"/>
    <property type="match status" value="1"/>
</dbReference>
<reference evidence="9" key="1">
    <citation type="submission" date="2018-01" db="EMBL/GenBank/DDBJ databases">
        <authorList>
            <person name="Mao J.F."/>
        </authorList>
    </citation>
    <scope>NUCLEOTIDE SEQUENCE</scope>
    <source>
        <strain evidence="9">Huo1</strain>
        <tissue evidence="9">Leaf</tissue>
    </source>
</reference>